<gene>
    <name evidence="7" type="ORF">H9786_01730</name>
</gene>
<comment type="caution">
    <text evidence="7">The sequence shown here is derived from an EMBL/GenBank/DDBJ whole genome shotgun (WGS) entry which is preliminary data.</text>
</comment>
<evidence type="ECO:0000256" key="2">
    <source>
        <dbReference type="ARBA" id="ARBA00007375"/>
    </source>
</evidence>
<feature type="transmembrane region" description="Helical" evidence="6">
    <location>
        <begin position="80"/>
        <end position="101"/>
    </location>
</feature>
<evidence type="ECO:0000313" key="8">
    <source>
        <dbReference type="Proteomes" id="UP000823823"/>
    </source>
</evidence>
<dbReference type="AlphaFoldDB" id="A0A9D2LAV4"/>
<evidence type="ECO:0000256" key="1">
    <source>
        <dbReference type="ARBA" id="ARBA00004141"/>
    </source>
</evidence>
<protein>
    <submittedName>
        <fullName evidence="7">Lysoplasmalogenase</fullName>
    </submittedName>
</protein>
<keyword evidence="4 6" id="KW-1133">Transmembrane helix</keyword>
<keyword evidence="3 6" id="KW-0812">Transmembrane</keyword>
<reference evidence="7" key="2">
    <citation type="submission" date="2021-04" db="EMBL/GenBank/DDBJ databases">
        <authorList>
            <person name="Gilroy R."/>
        </authorList>
    </citation>
    <scope>NUCLEOTIDE SEQUENCE</scope>
    <source>
        <strain evidence="7">ChiHjej13B12-24818</strain>
    </source>
</reference>
<evidence type="ECO:0000256" key="5">
    <source>
        <dbReference type="ARBA" id="ARBA00023136"/>
    </source>
</evidence>
<organism evidence="7 8">
    <name type="scientific">Candidatus Brachybacterium merdavium</name>
    <dbReference type="NCBI Taxonomy" id="2838513"/>
    <lineage>
        <taxon>Bacteria</taxon>
        <taxon>Bacillati</taxon>
        <taxon>Actinomycetota</taxon>
        <taxon>Actinomycetes</taxon>
        <taxon>Micrococcales</taxon>
        <taxon>Dermabacteraceae</taxon>
        <taxon>Brachybacterium</taxon>
    </lineage>
</organism>
<feature type="transmembrane region" description="Helical" evidence="6">
    <location>
        <begin position="138"/>
        <end position="156"/>
    </location>
</feature>
<dbReference type="GO" id="GO:0016787">
    <property type="term" value="F:hydrolase activity"/>
    <property type="evidence" value="ECO:0007669"/>
    <property type="project" value="TreeGrafter"/>
</dbReference>
<dbReference type="PANTHER" id="PTHR31885:SF6">
    <property type="entry name" value="GH04784P"/>
    <property type="match status" value="1"/>
</dbReference>
<name>A0A9D2LAV4_9MICO</name>
<evidence type="ECO:0000256" key="4">
    <source>
        <dbReference type="ARBA" id="ARBA00022989"/>
    </source>
</evidence>
<comment type="similarity">
    <text evidence="2">Belongs to the TMEM86 family.</text>
</comment>
<dbReference type="GO" id="GO:0016020">
    <property type="term" value="C:membrane"/>
    <property type="evidence" value="ECO:0007669"/>
    <property type="project" value="UniProtKB-SubCell"/>
</dbReference>
<accession>A0A9D2LAV4</accession>
<evidence type="ECO:0000256" key="6">
    <source>
        <dbReference type="SAM" id="Phobius"/>
    </source>
</evidence>
<reference evidence="7" key="1">
    <citation type="journal article" date="2021" name="PeerJ">
        <title>Extensive microbial diversity within the chicken gut microbiome revealed by metagenomics and culture.</title>
        <authorList>
            <person name="Gilroy R."/>
            <person name="Ravi A."/>
            <person name="Getino M."/>
            <person name="Pursley I."/>
            <person name="Horton D.L."/>
            <person name="Alikhan N.F."/>
            <person name="Baker D."/>
            <person name="Gharbi K."/>
            <person name="Hall N."/>
            <person name="Watson M."/>
            <person name="Adriaenssens E.M."/>
            <person name="Foster-Nyarko E."/>
            <person name="Jarju S."/>
            <person name="Secka A."/>
            <person name="Antonio M."/>
            <person name="Oren A."/>
            <person name="Chaudhuri R.R."/>
            <person name="La Ragione R."/>
            <person name="Hildebrand F."/>
            <person name="Pallen M.J."/>
        </authorList>
    </citation>
    <scope>NUCLEOTIDE SEQUENCE</scope>
    <source>
        <strain evidence="7">ChiHjej13B12-24818</strain>
    </source>
</reference>
<feature type="transmembrane region" description="Helical" evidence="6">
    <location>
        <begin position="163"/>
        <end position="181"/>
    </location>
</feature>
<sequence>MRIAFGILAVVALVHLTGQLAGPTLLAHSTQVLLMPALAGVLLAGTTAPRGRLVHLVLVALLFSWLGDSVPRFTTGDTSFLLMVGFFLIAQLVYVVALCPYRHASLLRRPAALVPYGAFGILIVVLCAPQTGALLPAVAVYAAVIVAMAVLATGLGRLAGTGAVVFVASDALIALDTFGVMTLPGQGFWGMSSYITAQTLLIMAVRHRAQQAPAQAGPVGQGPAEQGPML</sequence>
<dbReference type="PANTHER" id="PTHR31885">
    <property type="entry name" value="GH04784P"/>
    <property type="match status" value="1"/>
</dbReference>
<evidence type="ECO:0000256" key="3">
    <source>
        <dbReference type="ARBA" id="ARBA00022692"/>
    </source>
</evidence>
<dbReference type="InterPro" id="IPR012506">
    <property type="entry name" value="TMEM86B-like"/>
</dbReference>
<evidence type="ECO:0000313" key="7">
    <source>
        <dbReference type="EMBL" id="HJB09242.1"/>
    </source>
</evidence>
<dbReference type="Proteomes" id="UP000823823">
    <property type="component" value="Unassembled WGS sequence"/>
</dbReference>
<comment type="subcellular location">
    <subcellularLocation>
        <location evidence="1">Membrane</location>
        <topology evidence="1">Multi-pass membrane protein</topology>
    </subcellularLocation>
</comment>
<dbReference type="EMBL" id="DWZH01000012">
    <property type="protein sequence ID" value="HJB09242.1"/>
    <property type="molecule type" value="Genomic_DNA"/>
</dbReference>
<proteinExistence type="inferred from homology"/>
<dbReference type="Pfam" id="PF07947">
    <property type="entry name" value="YhhN"/>
    <property type="match status" value="1"/>
</dbReference>
<keyword evidence="5 6" id="KW-0472">Membrane</keyword>
<feature type="transmembrane region" description="Helical" evidence="6">
    <location>
        <begin position="113"/>
        <end position="132"/>
    </location>
</feature>